<comment type="caution">
    <text evidence="1">The sequence shown here is derived from an EMBL/GenBank/DDBJ whole genome shotgun (WGS) entry which is preliminary data.</text>
</comment>
<sequence>MSQSLAHLQMFDYLLKKYRDKDVFPDSKMVVEIDGKLWSGDFLHLEDCQIVEIDWDDQRYTHVKKTRAAINQEFDTNIQNSNVNVSENRLEAKLAKIKNLEILYQEITQFVGQVSDDTTSLKPYLYGAYCLDTRVKLPFLDVTGKSIQVVALTK</sequence>
<keyword evidence="2" id="KW-1185">Reference proteome</keyword>
<organism evidence="1 2">
    <name type="scientific">Listeria kieliensis</name>
    <dbReference type="NCBI Taxonomy" id="1621700"/>
    <lineage>
        <taxon>Bacteria</taxon>
        <taxon>Bacillati</taxon>
        <taxon>Bacillota</taxon>
        <taxon>Bacilli</taxon>
        <taxon>Bacillales</taxon>
        <taxon>Listeriaceae</taxon>
        <taxon>Listeria</taxon>
    </lineage>
</organism>
<dbReference type="RefSeq" id="WP_115752291.1">
    <property type="nucleotide sequence ID" value="NZ_LARY01000001.1"/>
</dbReference>
<reference evidence="2" key="1">
    <citation type="submission" date="2015-04" db="EMBL/GenBank/DDBJ databases">
        <authorList>
            <person name="Schardt J."/>
            <person name="Mueller-Herbst S."/>
            <person name="Scherer S."/>
            <person name="Huptas C."/>
        </authorList>
    </citation>
    <scope>NUCLEOTIDE SEQUENCE [LARGE SCALE GENOMIC DNA]</scope>
    <source>
        <strain evidence="2">Kiel-L1</strain>
    </source>
</reference>
<proteinExistence type="predicted"/>
<evidence type="ECO:0000313" key="1">
    <source>
        <dbReference type="EMBL" id="RDX02600.1"/>
    </source>
</evidence>
<name>A0A3D8TUE4_9LIST</name>
<dbReference type="AlphaFoldDB" id="A0A3D8TUE4"/>
<gene>
    <name evidence="1" type="ORF">UR08_03590</name>
</gene>
<dbReference type="Proteomes" id="UP000257055">
    <property type="component" value="Unassembled WGS sequence"/>
</dbReference>
<protein>
    <submittedName>
        <fullName evidence="1">Uncharacterized protein</fullName>
    </submittedName>
</protein>
<evidence type="ECO:0000313" key="2">
    <source>
        <dbReference type="Proteomes" id="UP000257055"/>
    </source>
</evidence>
<dbReference type="EMBL" id="LARY01000001">
    <property type="protein sequence ID" value="RDX02600.1"/>
    <property type="molecule type" value="Genomic_DNA"/>
</dbReference>
<accession>A0A3D8TUE4</accession>